<gene>
    <name evidence="1" type="ORF">PFISCL1PPCAC_1035</name>
</gene>
<evidence type="ECO:0000313" key="2">
    <source>
        <dbReference type="Proteomes" id="UP001432322"/>
    </source>
</evidence>
<accession>A0AAV5USR3</accession>
<organism evidence="1 2">
    <name type="scientific">Pristionchus fissidentatus</name>
    <dbReference type="NCBI Taxonomy" id="1538716"/>
    <lineage>
        <taxon>Eukaryota</taxon>
        <taxon>Metazoa</taxon>
        <taxon>Ecdysozoa</taxon>
        <taxon>Nematoda</taxon>
        <taxon>Chromadorea</taxon>
        <taxon>Rhabditida</taxon>
        <taxon>Rhabditina</taxon>
        <taxon>Diplogasteromorpha</taxon>
        <taxon>Diplogasteroidea</taxon>
        <taxon>Neodiplogasteridae</taxon>
        <taxon>Pristionchus</taxon>
    </lineage>
</organism>
<dbReference type="EMBL" id="BTSY01000001">
    <property type="protein sequence ID" value="GMT09738.1"/>
    <property type="molecule type" value="Genomic_DNA"/>
</dbReference>
<dbReference type="AlphaFoldDB" id="A0AAV5USR3"/>
<sequence length="123" mass="14095">EAEKIALIKLQWDDPPNKLDKEFWSALIPPRCCPRGCGPIEGKTERFNHYRKCCSSTTRPFTNWRTQNSPRWKSGLTSDLDAKIMDRESALTAPPRPLLSSPVDLNCSCMFEKLIAIAFPKWQ</sequence>
<name>A0AAV5USR3_9BILA</name>
<keyword evidence="2" id="KW-1185">Reference proteome</keyword>
<comment type="caution">
    <text evidence="1">The sequence shown here is derived from an EMBL/GenBank/DDBJ whole genome shotgun (WGS) entry which is preliminary data.</text>
</comment>
<evidence type="ECO:0000313" key="1">
    <source>
        <dbReference type="EMBL" id="GMT09738.1"/>
    </source>
</evidence>
<feature type="non-terminal residue" evidence="1">
    <location>
        <position position="1"/>
    </location>
</feature>
<proteinExistence type="predicted"/>
<reference evidence="1" key="1">
    <citation type="submission" date="2023-10" db="EMBL/GenBank/DDBJ databases">
        <title>Genome assembly of Pristionchus species.</title>
        <authorList>
            <person name="Yoshida K."/>
            <person name="Sommer R.J."/>
        </authorList>
    </citation>
    <scope>NUCLEOTIDE SEQUENCE</scope>
    <source>
        <strain evidence="1">RS5133</strain>
    </source>
</reference>
<protein>
    <submittedName>
        <fullName evidence="1">Uncharacterized protein</fullName>
    </submittedName>
</protein>
<feature type="non-terminal residue" evidence="1">
    <location>
        <position position="123"/>
    </location>
</feature>
<dbReference type="Proteomes" id="UP001432322">
    <property type="component" value="Unassembled WGS sequence"/>
</dbReference>